<dbReference type="GO" id="GO:0031625">
    <property type="term" value="F:ubiquitin protein ligase binding"/>
    <property type="evidence" value="ECO:0007669"/>
    <property type="project" value="InterPro"/>
</dbReference>
<dbReference type="InterPro" id="IPR016157">
    <property type="entry name" value="Cullin_CS"/>
</dbReference>
<dbReference type="InterPro" id="IPR045093">
    <property type="entry name" value="Cullin"/>
</dbReference>
<proteinExistence type="inferred from homology"/>
<dbReference type="GO" id="GO:0005643">
    <property type="term" value="C:nuclear pore"/>
    <property type="evidence" value="ECO:0007669"/>
    <property type="project" value="InterPro"/>
</dbReference>
<dbReference type="Pfam" id="PF10557">
    <property type="entry name" value="Cullin_Nedd8"/>
    <property type="match status" value="1"/>
</dbReference>
<evidence type="ECO:0000313" key="8">
    <source>
        <dbReference type="EMBL" id="RWQ94754.1"/>
    </source>
</evidence>
<accession>A0A443HSI5</accession>
<dbReference type="Gene3D" id="1.10.10.10">
    <property type="entry name" value="Winged helix-like DNA-binding domain superfamily/Winged helix DNA-binding domain"/>
    <property type="match status" value="1"/>
</dbReference>
<dbReference type="InterPro" id="IPR016158">
    <property type="entry name" value="Cullin_homology"/>
</dbReference>
<protein>
    <submittedName>
        <fullName evidence="8">Cullin-4B</fullName>
    </submittedName>
</protein>
<dbReference type="FunFam" id="1.10.10.10:FF:000014">
    <property type="entry name" value="Cullin 1"/>
    <property type="match status" value="1"/>
</dbReference>
<dbReference type="PANTHER" id="PTHR11932">
    <property type="entry name" value="CULLIN"/>
    <property type="match status" value="1"/>
</dbReference>
<dbReference type="Pfam" id="PF11894">
    <property type="entry name" value="Nup192"/>
    <property type="match status" value="1"/>
</dbReference>
<comment type="caution">
    <text evidence="8">The sequence shown here is derived from an EMBL/GenBank/DDBJ whole genome shotgun (WGS) entry which is preliminary data.</text>
</comment>
<dbReference type="VEuPathDB" id="FungiDB:C8Q69DRAFT_492373"/>
<organism evidence="8 9">
    <name type="scientific">Byssochlamys spectabilis</name>
    <name type="common">Paecilomyces variotii</name>
    <dbReference type="NCBI Taxonomy" id="264951"/>
    <lineage>
        <taxon>Eukaryota</taxon>
        <taxon>Fungi</taxon>
        <taxon>Dikarya</taxon>
        <taxon>Ascomycota</taxon>
        <taxon>Pezizomycotina</taxon>
        <taxon>Eurotiomycetes</taxon>
        <taxon>Eurotiomycetidae</taxon>
        <taxon>Eurotiales</taxon>
        <taxon>Thermoascaceae</taxon>
        <taxon>Paecilomyces</taxon>
    </lineage>
</organism>
<dbReference type="FunFam" id="1.20.1310.10:FF:000044">
    <property type="entry name" value="Ubiquitin ligase subunit CulD, putative"/>
    <property type="match status" value="1"/>
</dbReference>
<dbReference type="InterPro" id="IPR016159">
    <property type="entry name" value="Cullin_repeat-like_dom_sf"/>
</dbReference>
<feature type="region of interest" description="Disordered" evidence="6">
    <location>
        <begin position="1657"/>
        <end position="1732"/>
    </location>
</feature>
<dbReference type="FunFam" id="1.20.1310.10:FF:000035">
    <property type="entry name" value="Ubiquitin ligase subunit CulD, putative"/>
    <property type="match status" value="1"/>
</dbReference>
<evidence type="ECO:0000256" key="4">
    <source>
        <dbReference type="PROSITE-ProRule" id="PRU00330"/>
    </source>
</evidence>
<dbReference type="GO" id="GO:0006511">
    <property type="term" value="P:ubiquitin-dependent protein catabolic process"/>
    <property type="evidence" value="ECO:0007669"/>
    <property type="project" value="InterPro"/>
</dbReference>
<dbReference type="SUPFAM" id="SSF46785">
    <property type="entry name" value="Winged helix' DNA-binding domain"/>
    <property type="match status" value="1"/>
</dbReference>
<dbReference type="Proteomes" id="UP000283841">
    <property type="component" value="Unassembled WGS sequence"/>
</dbReference>
<dbReference type="InterPro" id="IPR001373">
    <property type="entry name" value="Cullin_N"/>
</dbReference>
<dbReference type="InterPro" id="IPR019559">
    <property type="entry name" value="Cullin_neddylation_domain"/>
</dbReference>
<evidence type="ECO:0000256" key="3">
    <source>
        <dbReference type="ARBA" id="ARBA00022843"/>
    </source>
</evidence>
<dbReference type="FunFam" id="1.20.1310.10:FF:000031">
    <property type="entry name" value="Ubiquitin ligase subunit CulD"/>
    <property type="match status" value="1"/>
</dbReference>
<dbReference type="InterPro" id="IPR036317">
    <property type="entry name" value="Cullin_homology_sf"/>
</dbReference>
<evidence type="ECO:0000256" key="1">
    <source>
        <dbReference type="ARBA" id="ARBA00006019"/>
    </source>
</evidence>
<comment type="similarity">
    <text evidence="1 4 5">Belongs to the cullin family.</text>
</comment>
<dbReference type="SMART" id="SM00884">
    <property type="entry name" value="Cullin_Nedd8"/>
    <property type="match status" value="1"/>
</dbReference>
<feature type="domain" description="Cullin family profile" evidence="7">
    <location>
        <begin position="2171"/>
        <end position="2414"/>
    </location>
</feature>
<dbReference type="InterPro" id="IPR036390">
    <property type="entry name" value="WH_DNA-bd_sf"/>
</dbReference>
<dbReference type="STRING" id="264951.A0A443HSI5"/>
<evidence type="ECO:0000256" key="6">
    <source>
        <dbReference type="SAM" id="MobiDB-lite"/>
    </source>
</evidence>
<dbReference type="InterPro" id="IPR021827">
    <property type="entry name" value="Nup186/Nup192/Nup205"/>
</dbReference>
<feature type="compositionally biased region" description="Polar residues" evidence="6">
    <location>
        <begin position="1681"/>
        <end position="1700"/>
    </location>
</feature>
<reference evidence="8 9" key="1">
    <citation type="journal article" date="2018" name="Front. Microbiol.">
        <title>Genomic and genetic insights into a cosmopolitan fungus, Paecilomyces variotii (Eurotiales).</title>
        <authorList>
            <person name="Urquhart A.S."/>
            <person name="Mondo S.J."/>
            <person name="Makela M.R."/>
            <person name="Hane J.K."/>
            <person name="Wiebenga A."/>
            <person name="He G."/>
            <person name="Mihaltcheva S."/>
            <person name="Pangilinan J."/>
            <person name="Lipzen A."/>
            <person name="Barry K."/>
            <person name="de Vries R.P."/>
            <person name="Grigoriev I.V."/>
            <person name="Idnurm A."/>
        </authorList>
    </citation>
    <scope>NUCLEOTIDE SEQUENCE [LARGE SCALE GENOMIC DNA]</scope>
    <source>
        <strain evidence="8 9">CBS 101075</strain>
    </source>
</reference>
<dbReference type="InterPro" id="IPR059120">
    <property type="entry name" value="Cullin-like_AB"/>
</dbReference>
<gene>
    <name evidence="8" type="ORF">C8Q69DRAFT_492373</name>
</gene>
<dbReference type="PROSITE" id="PS50069">
    <property type="entry name" value="CULLIN_2"/>
    <property type="match status" value="1"/>
</dbReference>
<dbReference type="SUPFAM" id="SSF75632">
    <property type="entry name" value="Cullin homology domain"/>
    <property type="match status" value="1"/>
</dbReference>
<dbReference type="Pfam" id="PF26557">
    <property type="entry name" value="Cullin_AB"/>
    <property type="match status" value="1"/>
</dbReference>
<dbReference type="FunFam" id="1.20.1310.10:FF:000049">
    <property type="entry name" value="Putative ubiquitin ligase subunit CulD"/>
    <property type="match status" value="1"/>
</dbReference>
<dbReference type="SUPFAM" id="SSF74788">
    <property type="entry name" value="Cullin repeat-like"/>
    <property type="match status" value="1"/>
</dbReference>
<name>A0A443HSI5_BYSSP</name>
<keyword evidence="9" id="KW-1185">Reference proteome</keyword>
<evidence type="ECO:0000256" key="2">
    <source>
        <dbReference type="ARBA" id="ARBA00022499"/>
    </source>
</evidence>
<dbReference type="SMART" id="SM00182">
    <property type="entry name" value="CULLIN"/>
    <property type="match status" value="1"/>
</dbReference>
<dbReference type="RefSeq" id="XP_028484399.1">
    <property type="nucleotide sequence ID" value="XM_028632169.1"/>
</dbReference>
<dbReference type="GO" id="GO:0031461">
    <property type="term" value="C:cullin-RING ubiquitin ligase complex"/>
    <property type="evidence" value="ECO:0007669"/>
    <property type="project" value="InterPro"/>
</dbReference>
<sequence>MALDNVEMLGGLRGLYQDLSTLSESSIPNIERLCMELEAHIQDFRKLLDKPAKSDKSRQAVLSGKITVGDVEYAINEDFQQGALQLADALNIDELEAAALFMAAQDDARQLDRTPLITAIMQFHERRHFLLECLRLILRESFEVEREEVQELMQETVAQVLETKNGPLRNGSLFARKAMDSMGEIEKWLFLLGEQVHKASVVGQTEDPDVMEAIEYQRTSLGQQHESLGAILCYLFKGNFTSSEDLRLLLEKMRKFDRFDMLLVHYIPAIIASFVQYGSPEGSGSLREARGLHQTITASKDSQPWSLPNFHATVTALWLAVYSGWYFDSGPASPLQGIDLDKESDDRTKKFMAALDDGALDFMLAICAGLSNDEWHDPARRELVSLLLKESTATVLEADNCSDYLKSLLMEHLEMFAESCIANMPDAVRMLKSEEDLQRLNQITALRDGFTSNLHRGLVEARTHLESFLMVMAFAFEHRHDAAQEFWADPEGNLYGFLQWASKRQTVPRVSAFCEMLCSISEGEDNATAAHRFLSEEEKYMSKFRRSASMNWTQMFAELQFYATKVTEKPSTSQTMLHTRKSEPADMNEPESPVMLTCYLRLMGHLSKESRAIRDWMLHHPTFNVVGILLTLSSGSIPTHLRASSFAALRSLMTERTSVDGNEMWQSIDQWISGATVNAPGLAKVPMVSNPPVWHERHAFQRIGESFDQTNAFVSLIHTLVSPSSDLAEVHLSLPFPESLGASYRMPGIEPYIDFVLGQALARKVPDLADNQGRLLAYNCLSFAATCLATFNENLVVLINQPSVSSEAVLKSSSLNTYMRLHPFARVSEWLFNEDVIKSLFAVAHQDVSEIARASSDSILVLAVLKSIEVMNLILELQSTYLNVVRPLVRSQTGGSRTTVSNSSLASFEDSILNNLGVIPDLCLYCGTGHQQLTVASMTLLEKLSSSRKLNKMSAPDFSRWKSPNKIVEVMSTDVDVDSVARPLVSQMQPDPRELEYGPQSSGYLIRESLLGLLNSCLDMITDRPSLAHLLLGFSCVGTVLDVAPDSLFSNGMSLLHAIVEFIQTYPDEADGIITSWMVHLRRMAFEVLKHLWSSKLSSPFALMELRTSRFLFTSFASQPIIGPSTLWDGLPVSAEEFWLSDSATSLSEFLVCRSLIYDYVLTEIRSAAKLGSPTLQADILSTLFGTTSLETGETVFNPTVFDLFDFADLDISGQFDPPRLNFLADVDFDLCAKAQADASLVLYDLEAAQELVQLRKDELLQSGAMKPQDEEQFVAEVEELMIFLRITNQSRQVRFNRYLALRSWTELVTAIITSCDIDSGRQTTFILHAIQLALPKLEVAIMENAFEAIELARLSETLIGKLDSGATKTQSGRGGDVIDEKLFQLFQICTRGITSAIGNLSLRETFYNICSQYLSRITSSGPRYATLRRHSQKTVKSTGPALVEMICDDAYAGQETCRVSALLLLNLLATLDSQENAFYLADCISQSNYLSMFLDAVRALPTEFRNAQASDTPLLLSFYEALLSLLQQLSQTKPGAIHVLNAGLFQAVRQSQLFAADPDIGIDIDNQNSLRKYYELLLSVMRVIVSAVLVRGVHNEQIFEQTRSFLAENRQSMVGIFKRFAKIGGVTSAGSDDILEDLVKSYLVLITATDFVEQNSRATEQKGGKRKSIGKRKLSDHGEASQQQQQTTISELLARNNTPLVKDQHPDSSSPSTYKRLRPSSPSANSPALDRTQDLISPEKMYNFSNSEPKAGGVFAQRSSGSDTSPAALRARAYNASSRPSNFTPHTGAKKLVVKNLRAGPRLNQDAYFDKVWAQLDAALVAIFDNRKPDTSLEELYKGAENVCRQGRAAVLAKRLREECKEHISGKLRQGLLSRSADGDNVEVLRAVVAAWNTWNSTLVTIRWIFYYLDQSFLLHSKDFPVIHEMGLIQFRSHIFSDSELKPKILQGVCDLILADRKEDNATSLDSTLLRQAIGLFHDLGVYTSDFEPQLLAESETFFASWADAEAEKYLATYVENSHRLIDREVSRCDLYSLSRSTRQKLAELLDENLVTRKEDVLLNQNEVLGLLRTGNQIALERLYTLLERRNLGSKLKSAFSAHIVDEGSTIVFDQERESEMVVRLLEFKKQLDDTWRESFHRDEVLGHALREAFETFMNKGKKSESSWGTDNPKTGEMIAKYVDMLLKGGLKVLPGRKTEDVSLADEDAELNRQLDQVLDLFRFVHGKAVFEAFYKNDLARRLLMGRSASDDAEKSMLARLKTECGSSFTHNLESMFKDMDLARDEMASFNSLQRERREKRELDLNVHVLSSAAWPTYPDVPVRIPQNVQKAINGFEQFYHNKYNGRKLHWKHQLAHCQLRARFPKGDKELVVSSFQAIVLLLFNDVPEGETLSYPQIQEATGLSDPELKRTLQSLACAKYRVLSKKPKGKDISPTDVFAYNASFSDAKMRIKINQIQLKETKEENKTTHERVAADRHYETQAAIVRIMKSRKIITHAELVAEVIKATRSRGVLEPAEIKKNIEKLIEKDYMEREEGNRYSYLA</sequence>
<evidence type="ECO:0000313" key="9">
    <source>
        <dbReference type="Proteomes" id="UP000283841"/>
    </source>
</evidence>
<dbReference type="GeneID" id="39601446"/>
<keyword evidence="3" id="KW-0832">Ubl conjugation</keyword>
<evidence type="ECO:0000256" key="5">
    <source>
        <dbReference type="RuleBase" id="RU003829"/>
    </source>
</evidence>
<dbReference type="FunFam" id="3.30.230.130:FF:000006">
    <property type="entry name" value="Cullin-4 like"/>
    <property type="match status" value="1"/>
</dbReference>
<dbReference type="Pfam" id="PF00888">
    <property type="entry name" value="Cullin"/>
    <property type="match status" value="1"/>
</dbReference>
<evidence type="ECO:0000259" key="7">
    <source>
        <dbReference type="PROSITE" id="PS50069"/>
    </source>
</evidence>
<dbReference type="Gene3D" id="3.30.230.130">
    <property type="entry name" value="Cullin, Chain C, Domain 2"/>
    <property type="match status" value="1"/>
</dbReference>
<dbReference type="InterPro" id="IPR036388">
    <property type="entry name" value="WH-like_DNA-bd_sf"/>
</dbReference>
<dbReference type="Gene3D" id="1.20.1310.10">
    <property type="entry name" value="Cullin Repeats"/>
    <property type="match status" value="4"/>
</dbReference>
<keyword evidence="2" id="KW-1017">Isopeptide bond</keyword>
<dbReference type="EMBL" id="RCNU01000007">
    <property type="protein sequence ID" value="RWQ94754.1"/>
    <property type="molecule type" value="Genomic_DNA"/>
</dbReference>
<dbReference type="PROSITE" id="PS01256">
    <property type="entry name" value="CULLIN_1"/>
    <property type="match status" value="1"/>
</dbReference>